<reference evidence="3" key="1">
    <citation type="submission" date="2006-10" db="EMBL/GenBank/DDBJ databases">
        <authorList>
            <person name="Amadeo P."/>
            <person name="Zhao Q."/>
            <person name="Wortman J."/>
            <person name="Fraser-Liggett C."/>
            <person name="Carlton J."/>
        </authorList>
    </citation>
    <scope>NUCLEOTIDE SEQUENCE</scope>
    <source>
        <strain evidence="3">G3</strain>
    </source>
</reference>
<keyword evidence="4" id="KW-1185">Reference proteome</keyword>
<dbReference type="InterPro" id="IPR016024">
    <property type="entry name" value="ARM-type_fold"/>
</dbReference>
<accession>A2E0G5</accession>
<dbReference type="GO" id="GO:0006886">
    <property type="term" value="P:intracellular protein transport"/>
    <property type="evidence" value="ECO:0007669"/>
    <property type="project" value="InterPro"/>
</dbReference>
<name>A2E0G5_TRIV3</name>
<sequence>MISEDLIISTLRQTTTAQVSEAEENLKQMRGSSDFFDKIISIITSNQNDVIKQAATTQLRLLLHENEELMQQFSLESISEIFNNSSQVVQSTFLFIVDEILSYFIKHAMFEQVLQFIISSIQSGLLSGFMILDELTKLEINEHEYYDQIVPALNLAIEFITSQDITEYTNFQQIVTCVMRSFKQLVVKSSIDAVSEEIISTIYTISAGLLTSEAELSNDLYESLTDAILAPLTVKEGTEITTDFISPIVEPILNILTERTASYPAMTYAFNILEIFLTYDIPYSVIEPMIDHIILQIFIPTFLPPADVSNLDVTQLLDLIFPSPQEKESPASAAATALSAGGHRIASSVLSVASQLEYSDSNIVYSIMFILSKVASFFSEGDSENISFIQNLAFECLSSTDLMPFLAGVVFFTGYKNIEIAGQLVVPLSNVFLETDNDIVAYITLCSLCNTLSVFEDFEVSESKSEIFENIGESINQIIQKVFEMNEKYPTQWMADSLVNFTNFFAPALQSFSIEYTTNLIQMFKQYIDEDSAEAHVSVSTITRAIDKVAKSQEKNEETANQIVSLLMQQVNEMLYESNCSSNYAEEIISILCTCISYSPAFNEELMQIPSMLQKFFEDDDALIESISPAIKVLALKFPDSFEIKEVTNPIYEIATSLLADEEEFCDNYWEYLIIVFQAIFVRCCHSSFALEFIGEISENLADWDLQIHDIVASMATTDPSILVKYPTFYTFWIENTRPAAFLRSAISVFKNFENLPQLAGKRDEILEICFRNIEVLKENMSNDDEMEMDEEDLSFFDVNELCNYPLFKK</sequence>
<protein>
    <recommendedName>
        <fullName evidence="2">Importin N-terminal domain-containing protein</fullName>
    </recommendedName>
</protein>
<dbReference type="GO" id="GO:0031267">
    <property type="term" value="F:small GTPase binding"/>
    <property type="evidence" value="ECO:0007669"/>
    <property type="project" value="InterPro"/>
</dbReference>
<dbReference type="InParanoid" id="A2E0G5"/>
<evidence type="ECO:0000313" key="4">
    <source>
        <dbReference type="Proteomes" id="UP000001542"/>
    </source>
</evidence>
<reference evidence="3" key="2">
    <citation type="journal article" date="2007" name="Science">
        <title>Draft genome sequence of the sexually transmitted pathogen Trichomonas vaginalis.</title>
        <authorList>
            <person name="Carlton J.M."/>
            <person name="Hirt R.P."/>
            <person name="Silva J.C."/>
            <person name="Delcher A.L."/>
            <person name="Schatz M."/>
            <person name="Zhao Q."/>
            <person name="Wortman J.R."/>
            <person name="Bidwell S.L."/>
            <person name="Alsmark U.C.M."/>
            <person name="Besteiro S."/>
            <person name="Sicheritz-Ponten T."/>
            <person name="Noel C.J."/>
            <person name="Dacks J.B."/>
            <person name="Foster P.G."/>
            <person name="Simillion C."/>
            <person name="Van de Peer Y."/>
            <person name="Miranda-Saavedra D."/>
            <person name="Barton G.J."/>
            <person name="Westrop G.D."/>
            <person name="Mueller S."/>
            <person name="Dessi D."/>
            <person name="Fiori P.L."/>
            <person name="Ren Q."/>
            <person name="Paulsen I."/>
            <person name="Zhang H."/>
            <person name="Bastida-Corcuera F.D."/>
            <person name="Simoes-Barbosa A."/>
            <person name="Brown M.T."/>
            <person name="Hayes R.D."/>
            <person name="Mukherjee M."/>
            <person name="Okumura C.Y."/>
            <person name="Schneider R."/>
            <person name="Smith A.J."/>
            <person name="Vanacova S."/>
            <person name="Villalvazo M."/>
            <person name="Haas B.J."/>
            <person name="Pertea M."/>
            <person name="Feldblyum T.V."/>
            <person name="Utterback T.R."/>
            <person name="Shu C.L."/>
            <person name="Osoegawa K."/>
            <person name="de Jong P.J."/>
            <person name="Hrdy I."/>
            <person name="Horvathova L."/>
            <person name="Zubacova Z."/>
            <person name="Dolezal P."/>
            <person name="Malik S.B."/>
            <person name="Logsdon J.M. Jr."/>
            <person name="Henze K."/>
            <person name="Gupta A."/>
            <person name="Wang C.C."/>
            <person name="Dunne R.L."/>
            <person name="Upcroft J.A."/>
            <person name="Upcroft P."/>
            <person name="White O."/>
            <person name="Salzberg S.L."/>
            <person name="Tang P."/>
            <person name="Chiu C.-H."/>
            <person name="Lee Y.-S."/>
            <person name="Embley T.M."/>
            <person name="Coombs G.H."/>
            <person name="Mottram J.C."/>
            <person name="Tachezy J."/>
            <person name="Fraser-Liggett C.M."/>
            <person name="Johnson P.J."/>
        </authorList>
    </citation>
    <scope>NUCLEOTIDE SEQUENCE [LARGE SCALE GENOMIC DNA]</scope>
    <source>
        <strain evidence="3">G3</strain>
    </source>
</reference>
<feature type="coiled-coil region" evidence="1">
    <location>
        <begin position="12"/>
        <end position="72"/>
    </location>
</feature>
<gene>
    <name evidence="3" type="ORF">TVAG_044050</name>
</gene>
<feature type="domain" description="Importin N-terminal" evidence="2">
    <location>
        <begin position="22"/>
        <end position="99"/>
    </location>
</feature>
<dbReference type="KEGG" id="tva:4771830"/>
<dbReference type="AlphaFoldDB" id="A2E0G5"/>
<dbReference type="Proteomes" id="UP000001542">
    <property type="component" value="Unassembled WGS sequence"/>
</dbReference>
<proteinExistence type="predicted"/>
<organism evidence="3 4">
    <name type="scientific">Trichomonas vaginalis (strain ATCC PRA-98 / G3)</name>
    <dbReference type="NCBI Taxonomy" id="412133"/>
    <lineage>
        <taxon>Eukaryota</taxon>
        <taxon>Metamonada</taxon>
        <taxon>Parabasalia</taxon>
        <taxon>Trichomonadida</taxon>
        <taxon>Trichomonadidae</taxon>
        <taxon>Trichomonas</taxon>
    </lineage>
</organism>
<dbReference type="VEuPathDB" id="TrichDB:TVAGG3_0541260"/>
<dbReference type="EMBL" id="DS113279">
    <property type="protein sequence ID" value="EAY13845.1"/>
    <property type="molecule type" value="Genomic_DNA"/>
</dbReference>
<evidence type="ECO:0000256" key="1">
    <source>
        <dbReference type="SAM" id="Coils"/>
    </source>
</evidence>
<dbReference type="SUPFAM" id="SSF48371">
    <property type="entry name" value="ARM repeat"/>
    <property type="match status" value="1"/>
</dbReference>
<evidence type="ECO:0000313" key="3">
    <source>
        <dbReference type="EMBL" id="EAY13845.1"/>
    </source>
</evidence>
<dbReference type="VEuPathDB" id="TrichDB:TVAG_044050"/>
<dbReference type="SMR" id="A2E0G5"/>
<dbReference type="InterPro" id="IPR001494">
    <property type="entry name" value="Importin-beta_N"/>
</dbReference>
<dbReference type="PROSITE" id="PS50166">
    <property type="entry name" value="IMPORTIN_B_NT"/>
    <property type="match status" value="1"/>
</dbReference>
<keyword evidence="1" id="KW-0175">Coiled coil</keyword>
<evidence type="ECO:0000259" key="2">
    <source>
        <dbReference type="PROSITE" id="PS50166"/>
    </source>
</evidence>
<dbReference type="RefSeq" id="XP_001326068.1">
    <property type="nucleotide sequence ID" value="XM_001326033.1"/>
</dbReference>